<dbReference type="Proteomes" id="UP001497512">
    <property type="component" value="Chromosome 1"/>
</dbReference>
<accession>A0ABP0T8P8</accession>
<proteinExistence type="predicted"/>
<evidence type="ECO:0000259" key="2">
    <source>
        <dbReference type="PROSITE" id="PS51203"/>
    </source>
</evidence>
<feature type="domain" description="SGS" evidence="1">
    <location>
        <begin position="87"/>
        <end position="158"/>
    </location>
</feature>
<dbReference type="PANTHER" id="PTHR47686:SF1">
    <property type="entry name" value="CALCYCLIN-BINDING PROTEIN"/>
    <property type="match status" value="1"/>
</dbReference>
<feature type="domain" description="CS" evidence="2">
    <location>
        <begin position="13"/>
        <end position="103"/>
    </location>
</feature>
<keyword evidence="4" id="KW-1185">Reference proteome</keyword>
<reference evidence="3 4" key="1">
    <citation type="submission" date="2024-02" db="EMBL/GenBank/DDBJ databases">
        <authorList>
            <consortium name="ELIXIR-Norway"/>
            <consortium name="Elixir Norway"/>
        </authorList>
    </citation>
    <scope>NUCLEOTIDE SEQUENCE [LARGE SCALE GENOMIC DNA]</scope>
</reference>
<evidence type="ECO:0000313" key="4">
    <source>
        <dbReference type="Proteomes" id="UP001497512"/>
    </source>
</evidence>
<dbReference type="Pfam" id="PF04969">
    <property type="entry name" value="CS"/>
    <property type="match status" value="1"/>
</dbReference>
<dbReference type="InterPro" id="IPR007052">
    <property type="entry name" value="CS_dom"/>
</dbReference>
<protein>
    <recommendedName>
        <fullName evidence="5">Calcyclin-binding protein</fullName>
    </recommendedName>
</protein>
<dbReference type="EMBL" id="OZ019893">
    <property type="protein sequence ID" value="CAK9189818.1"/>
    <property type="molecule type" value="Genomic_DNA"/>
</dbReference>
<dbReference type="PROSITE" id="PS51048">
    <property type="entry name" value="SGS"/>
    <property type="match status" value="1"/>
</dbReference>
<dbReference type="SUPFAM" id="SSF49764">
    <property type="entry name" value="HSP20-like chaperones"/>
    <property type="match status" value="1"/>
</dbReference>
<dbReference type="PROSITE" id="PS51203">
    <property type="entry name" value="CS"/>
    <property type="match status" value="1"/>
</dbReference>
<name>A0ABP0T8P8_9BRYO</name>
<evidence type="ECO:0008006" key="5">
    <source>
        <dbReference type="Google" id="ProtNLM"/>
    </source>
</evidence>
<dbReference type="InterPro" id="IPR008978">
    <property type="entry name" value="HSP20-like_chaperone"/>
</dbReference>
<evidence type="ECO:0000313" key="3">
    <source>
        <dbReference type="EMBL" id="CAK9189818.1"/>
    </source>
</evidence>
<evidence type="ECO:0000259" key="1">
    <source>
        <dbReference type="PROSITE" id="PS51048"/>
    </source>
</evidence>
<dbReference type="InterPro" id="IPR007699">
    <property type="entry name" value="SGS_dom"/>
</dbReference>
<dbReference type="CDD" id="cd06468">
    <property type="entry name" value="p23_CacyBP"/>
    <property type="match status" value="1"/>
</dbReference>
<gene>
    <name evidence="3" type="ORF">CSSPTR1EN2_LOCUS469</name>
</gene>
<dbReference type="Gene3D" id="2.60.40.790">
    <property type="match status" value="1"/>
</dbReference>
<dbReference type="PANTHER" id="PTHR47686">
    <property type="entry name" value="SGS DOMAIN-CONTAINING PROTEIN"/>
    <property type="match status" value="1"/>
</dbReference>
<sequence length="158" mass="17826">MERKVAPPAVTYTTLTTLSWDQDNEKVKIYIPLEGTCQEKMVTDIQSASFDLKIHDVGGKNFRYSILKLNKSIVPDQSTVLAKPKRVIVSLKKTDLGDWQDLHKKEEKSKAPASDKENPMAGIMEMMKNMYDEGDDEMKKTISKAWCDAQSGKLGNKV</sequence>
<organism evidence="3 4">
    <name type="scientific">Sphagnum troendelagicum</name>
    <dbReference type="NCBI Taxonomy" id="128251"/>
    <lineage>
        <taxon>Eukaryota</taxon>
        <taxon>Viridiplantae</taxon>
        <taxon>Streptophyta</taxon>
        <taxon>Embryophyta</taxon>
        <taxon>Bryophyta</taxon>
        <taxon>Sphagnophytina</taxon>
        <taxon>Sphagnopsida</taxon>
        <taxon>Sphagnales</taxon>
        <taxon>Sphagnaceae</taxon>
        <taxon>Sphagnum</taxon>
    </lineage>
</organism>
<dbReference type="InterPro" id="IPR037893">
    <property type="entry name" value="CS_CacyBP"/>
</dbReference>